<dbReference type="GO" id="GO:0016757">
    <property type="term" value="F:glycosyltransferase activity"/>
    <property type="evidence" value="ECO:0007669"/>
    <property type="project" value="TreeGrafter"/>
</dbReference>
<dbReference type="Pfam" id="PF13692">
    <property type="entry name" value="Glyco_trans_1_4"/>
    <property type="match status" value="1"/>
</dbReference>
<dbReference type="Gene3D" id="3.40.50.2000">
    <property type="entry name" value="Glycogen Phosphorylase B"/>
    <property type="match status" value="2"/>
</dbReference>
<organism evidence="1 2">
    <name type="scientific">Tessaracoccus rhinocerotis</name>
    <dbReference type="NCBI Taxonomy" id="1689449"/>
    <lineage>
        <taxon>Bacteria</taxon>
        <taxon>Bacillati</taxon>
        <taxon>Actinomycetota</taxon>
        <taxon>Actinomycetes</taxon>
        <taxon>Propionibacteriales</taxon>
        <taxon>Propionibacteriaceae</taxon>
        <taxon>Tessaracoccus</taxon>
    </lineage>
</organism>
<sequence>MGTKQLLFYYYAFPHYRREILAQLASGDGVSVSIVSGSSSRGGVRALSPEDLPTLRQARTLSLGPFTWDLRVQSRASARHVDVAVLGPAVSSVTTWAILLRRRLTGRPTLLWGRLGYVGEVSLRRTLIRLMCNLATGLLVYGERDRNSAIELGIEGKRITIVGNAVGTNATVWDDQSSQEAFVRVQESAIAAERDGRLVLVHSGRLTESKRPEVLLEAVGLLRDKFPLVHLHVIGDGPCLPDLQRHENARYVTFHGPIYDSGRLQELIQSAAMVVSPFNMGLLALDALRAGVPVLLPDHPSSGPEVDALTIGVNAREFSAGDAASLADQATQWVRQARDISESDFVDARSQALKASEPARVAEALIQACVHATEAAVGGA</sequence>
<evidence type="ECO:0000313" key="2">
    <source>
        <dbReference type="Proteomes" id="UP000317638"/>
    </source>
</evidence>
<dbReference type="PANTHER" id="PTHR45947">
    <property type="entry name" value="SULFOQUINOVOSYL TRANSFERASE SQD2"/>
    <property type="match status" value="1"/>
</dbReference>
<comment type="caution">
    <text evidence="1">The sequence shown here is derived from an EMBL/GenBank/DDBJ whole genome shotgun (WGS) entry which is preliminary data.</text>
</comment>
<dbReference type="EMBL" id="VKKG01000009">
    <property type="protein sequence ID" value="TRY16558.1"/>
    <property type="molecule type" value="Genomic_DNA"/>
</dbReference>
<keyword evidence="2" id="KW-1185">Reference proteome</keyword>
<dbReference type="PANTHER" id="PTHR45947:SF3">
    <property type="entry name" value="SULFOQUINOVOSYL TRANSFERASE SQD2"/>
    <property type="match status" value="1"/>
</dbReference>
<evidence type="ECO:0000313" key="1">
    <source>
        <dbReference type="EMBL" id="TRY16558.1"/>
    </source>
</evidence>
<accession>A0A553JVS0</accession>
<dbReference type="AlphaFoldDB" id="A0A553JVS0"/>
<dbReference type="Proteomes" id="UP000317638">
    <property type="component" value="Unassembled WGS sequence"/>
</dbReference>
<dbReference type="OrthoDB" id="9801609at2"/>
<name>A0A553JVS0_9ACTN</name>
<dbReference type="SUPFAM" id="SSF53756">
    <property type="entry name" value="UDP-Glycosyltransferase/glycogen phosphorylase"/>
    <property type="match status" value="1"/>
</dbReference>
<gene>
    <name evidence="1" type="ORF">FOJ82_15855</name>
</gene>
<protein>
    <submittedName>
        <fullName evidence="1">Glycosyltransferase</fullName>
    </submittedName>
</protein>
<reference evidence="1 2" key="1">
    <citation type="submission" date="2019-07" db="EMBL/GenBank/DDBJ databases">
        <authorList>
            <person name="Zhou L.-Y."/>
        </authorList>
    </citation>
    <scope>NUCLEOTIDE SEQUENCE [LARGE SCALE GENOMIC DNA]</scope>
    <source>
        <strain evidence="1 2">YIM 101269</strain>
    </source>
</reference>
<proteinExistence type="predicted"/>
<keyword evidence="1" id="KW-0808">Transferase</keyword>
<dbReference type="InterPro" id="IPR050194">
    <property type="entry name" value="Glycosyltransferase_grp1"/>
</dbReference>